<keyword evidence="7" id="KW-0843">Virulence</keyword>
<reference evidence="8 13" key="3">
    <citation type="submission" date="2020-03" db="EMBL/GenBank/DDBJ databases">
        <title>Comparative genetics of Staphylococcus warneri persistents from caprine mastitis.</title>
        <authorList>
            <person name="Franca C.A."/>
            <person name="Rosa D.S."/>
            <person name="Silva A."/>
            <person name="Rodrigues D.L.N."/>
            <person name="Santos R.G."/>
            <person name="Castillo R.E.H."/>
            <person name="Moreira M.A.S."/>
            <person name="Lima M.C."/>
            <person name="Gouveia G.V."/>
            <person name="Gouveia J.J.S."/>
            <person name="Souza R.F.S."/>
            <person name="Bertram B."/>
            <person name="Azevedo V."/>
            <person name="Costa M."/>
        </authorList>
    </citation>
    <scope>NUCLEOTIDE SEQUENCE [LARGE SCALE GENOMIC DNA]</scope>
    <source>
        <strain evidence="8 13">Cap 9.2</strain>
    </source>
</reference>
<accession>A0A364UU34</accession>
<reference evidence="9 12" key="2">
    <citation type="submission" date="2018-08" db="EMBL/GenBank/DDBJ databases">
        <title>Murine metabolic-syndrome-specific gut microbial biobank.</title>
        <authorList>
            <person name="Liu C."/>
        </authorList>
    </citation>
    <scope>NUCLEOTIDE SEQUENCE [LARGE SCALE GENOMIC DNA]</scope>
    <source>
        <strain evidence="9 12">1XD21-27</strain>
    </source>
</reference>
<comment type="similarity">
    <text evidence="2">Belongs to the staphylococcal hemolytic protein family.</text>
</comment>
<evidence type="ECO:0000313" key="9">
    <source>
        <dbReference type="EMBL" id="NBH29362.1"/>
    </source>
</evidence>
<evidence type="ECO:0000313" key="10">
    <source>
        <dbReference type="EMBL" id="RGM32468.1"/>
    </source>
</evidence>
<evidence type="ECO:0000313" key="8">
    <source>
        <dbReference type="EMBL" id="MCG6225955.1"/>
    </source>
</evidence>
<dbReference type="Proteomes" id="UP000481807">
    <property type="component" value="Unassembled WGS sequence"/>
</dbReference>
<dbReference type="AlphaFoldDB" id="A0A364UU34"/>
<evidence type="ECO:0000313" key="11">
    <source>
        <dbReference type="Proteomes" id="UP000261016"/>
    </source>
</evidence>
<reference evidence="10 11" key="1">
    <citation type="submission" date="2018-08" db="EMBL/GenBank/DDBJ databases">
        <title>A genome reference for cultivated species of the human gut microbiota.</title>
        <authorList>
            <person name="Zou Y."/>
            <person name="Xue W."/>
            <person name="Luo G."/>
        </authorList>
    </citation>
    <scope>NUCLEOTIDE SEQUENCE [LARGE SCALE GENOMIC DNA]</scope>
    <source>
        <strain evidence="10 11">OM08-17AT</strain>
    </source>
</reference>
<dbReference type="GO" id="GO:0031640">
    <property type="term" value="P:killing of cells of another organism"/>
    <property type="evidence" value="ECO:0007669"/>
    <property type="project" value="UniProtKB-KW"/>
</dbReference>
<sequence length="44" mass="4462">MEGLIKAIKDTVEAGVNNDGAKLGTSIVGIVENGVGVLSKLFGF</sequence>
<dbReference type="Pfam" id="PF05480">
    <property type="entry name" value="PSMbeta"/>
    <property type="match status" value="1"/>
</dbReference>
<keyword evidence="5" id="KW-0354">Hemolysis</keyword>
<keyword evidence="4" id="KW-0800">Toxin</keyword>
<evidence type="ECO:0000256" key="1">
    <source>
        <dbReference type="ARBA" id="ARBA00004613"/>
    </source>
</evidence>
<comment type="subcellular location">
    <subcellularLocation>
        <location evidence="1">Secreted</location>
    </subcellularLocation>
</comment>
<evidence type="ECO:0000313" key="12">
    <source>
        <dbReference type="Proteomes" id="UP000481807"/>
    </source>
</evidence>
<dbReference type="InterPro" id="IPR008846">
    <property type="entry name" value="PSMbeta"/>
</dbReference>
<dbReference type="GO" id="GO:0005576">
    <property type="term" value="C:extracellular region"/>
    <property type="evidence" value="ECO:0007669"/>
    <property type="project" value="UniProtKB-SubCell"/>
</dbReference>
<dbReference type="EMBL" id="QXWP01000001">
    <property type="protein sequence ID" value="NBH29362.1"/>
    <property type="molecule type" value="Genomic_DNA"/>
</dbReference>
<evidence type="ECO:0000256" key="4">
    <source>
        <dbReference type="ARBA" id="ARBA00022656"/>
    </source>
</evidence>
<keyword evidence="13" id="KW-1185">Reference proteome</keyword>
<dbReference type="Proteomes" id="UP000261016">
    <property type="component" value="Unassembled WGS sequence"/>
</dbReference>
<dbReference type="Proteomes" id="UP000814367">
    <property type="component" value="Unassembled WGS sequence"/>
</dbReference>
<name>A0A364UU34_STAWA</name>
<evidence type="ECO:0000256" key="6">
    <source>
        <dbReference type="ARBA" id="ARBA00022852"/>
    </source>
</evidence>
<gene>
    <name evidence="9" type="ORF">D3Z30_00010</name>
    <name evidence="10" type="ORF">DXC19_02930</name>
    <name evidence="8" type="ORF">G8J23_08155</name>
</gene>
<proteinExistence type="inferred from homology"/>
<evidence type="ECO:0000256" key="2">
    <source>
        <dbReference type="ARBA" id="ARBA00006367"/>
    </source>
</evidence>
<dbReference type="EMBL" id="JAANHJ010000001">
    <property type="protein sequence ID" value="MCG6225955.1"/>
    <property type="molecule type" value="Genomic_DNA"/>
</dbReference>
<evidence type="ECO:0000256" key="7">
    <source>
        <dbReference type="ARBA" id="ARBA00023026"/>
    </source>
</evidence>
<dbReference type="GO" id="GO:0090729">
    <property type="term" value="F:toxin activity"/>
    <property type="evidence" value="ECO:0007669"/>
    <property type="project" value="UniProtKB-KW"/>
</dbReference>
<keyword evidence="6" id="KW-0204">Cytolysis</keyword>
<evidence type="ECO:0000313" key="13">
    <source>
        <dbReference type="Proteomes" id="UP000814367"/>
    </source>
</evidence>
<comment type="caution">
    <text evidence="10">The sequence shown here is derived from an EMBL/GenBank/DDBJ whole genome shotgun (WGS) entry which is preliminary data.</text>
</comment>
<protein>
    <submittedName>
        <fullName evidence="10">Beta-class phenol-soluble modulin</fullName>
    </submittedName>
</protein>
<keyword evidence="3" id="KW-0964">Secreted</keyword>
<evidence type="ECO:0000256" key="5">
    <source>
        <dbReference type="ARBA" id="ARBA00022735"/>
    </source>
</evidence>
<evidence type="ECO:0000256" key="3">
    <source>
        <dbReference type="ARBA" id="ARBA00022525"/>
    </source>
</evidence>
<dbReference type="EMBL" id="QSTD01000001">
    <property type="protein sequence ID" value="RGM32468.1"/>
    <property type="molecule type" value="Genomic_DNA"/>
</dbReference>
<organism evidence="10 11">
    <name type="scientific">Staphylococcus warneri</name>
    <dbReference type="NCBI Taxonomy" id="1292"/>
    <lineage>
        <taxon>Bacteria</taxon>
        <taxon>Bacillati</taxon>
        <taxon>Bacillota</taxon>
        <taxon>Bacilli</taxon>
        <taxon>Bacillales</taxon>
        <taxon>Staphylococcaceae</taxon>
        <taxon>Staphylococcus</taxon>
    </lineage>
</organism>
<dbReference type="RefSeq" id="WP_002450639.1">
    <property type="nucleotide sequence ID" value="NZ_CABMFV010000001.1"/>
</dbReference>